<dbReference type="InterPro" id="IPR029044">
    <property type="entry name" value="Nucleotide-diphossugar_trans"/>
</dbReference>
<dbReference type="Proteomes" id="UP000185936">
    <property type="component" value="Unassembled WGS sequence"/>
</dbReference>
<name>A0A1N7H501_9EURY</name>
<keyword evidence="2" id="KW-1185">Reference proteome</keyword>
<evidence type="ECO:0000313" key="2">
    <source>
        <dbReference type="Proteomes" id="UP000185936"/>
    </source>
</evidence>
<dbReference type="RefSeq" id="WP_159440197.1">
    <property type="nucleotide sequence ID" value="NZ_FTNR01000025.1"/>
</dbReference>
<dbReference type="AlphaFoldDB" id="A0A1N7H501"/>
<dbReference type="EMBL" id="FTNR01000025">
    <property type="protein sequence ID" value="SIS19935.1"/>
    <property type="molecule type" value="Genomic_DNA"/>
</dbReference>
<gene>
    <name evidence="1" type="ORF">SAMN05421752_12524</name>
</gene>
<dbReference type="OrthoDB" id="28434at2157"/>
<dbReference type="SUPFAM" id="SSF53448">
    <property type="entry name" value="Nucleotide-diphospho-sugar transferases"/>
    <property type="match status" value="1"/>
</dbReference>
<sequence>MNSHPHSSLRRNSQQSVVKNHHIMFAVIEGVDEQVLVLGCDFPLIQTSTLSCLLDRLENTAVVSAVDGRKPDCVLPLTDGQPQPLCGAYSVDALEAAIGALSNARNQSFGDVLDHLNVVPISHERLPGRSATFENVNIRDDLRTARASVQNERRNYRRH</sequence>
<accession>A0A1N7H501</accession>
<evidence type="ECO:0008006" key="3">
    <source>
        <dbReference type="Google" id="ProtNLM"/>
    </source>
</evidence>
<evidence type="ECO:0000313" key="1">
    <source>
        <dbReference type="EMBL" id="SIS19935.1"/>
    </source>
</evidence>
<proteinExistence type="predicted"/>
<dbReference type="Gene3D" id="3.90.550.10">
    <property type="entry name" value="Spore Coat Polysaccharide Biosynthesis Protein SpsA, Chain A"/>
    <property type="match status" value="1"/>
</dbReference>
<protein>
    <recommendedName>
        <fullName evidence="3">MobA-like NTP transferase domain-containing protein</fullName>
    </recommendedName>
</protein>
<organism evidence="1 2">
    <name type="scientific">Natronorubrum thiooxidans</name>
    <dbReference type="NCBI Taxonomy" id="308853"/>
    <lineage>
        <taxon>Archaea</taxon>
        <taxon>Methanobacteriati</taxon>
        <taxon>Methanobacteriota</taxon>
        <taxon>Stenosarchaea group</taxon>
        <taxon>Halobacteria</taxon>
        <taxon>Halobacteriales</taxon>
        <taxon>Natrialbaceae</taxon>
        <taxon>Natronorubrum</taxon>
    </lineage>
</organism>
<reference evidence="2" key="1">
    <citation type="submission" date="2017-01" db="EMBL/GenBank/DDBJ databases">
        <authorList>
            <person name="Varghese N."/>
            <person name="Submissions S."/>
        </authorList>
    </citation>
    <scope>NUCLEOTIDE SEQUENCE [LARGE SCALE GENOMIC DNA]</scope>
    <source>
        <strain evidence="2">type strain: HArc-</strain>
    </source>
</reference>